<evidence type="ECO:0000256" key="5">
    <source>
        <dbReference type="PROSITE-ProRule" id="PRU00175"/>
    </source>
</evidence>
<dbReference type="InterPro" id="IPR050784">
    <property type="entry name" value="IAP"/>
</dbReference>
<dbReference type="PANTHER" id="PTHR10044">
    <property type="entry name" value="INHIBITOR OF APOPTOSIS"/>
    <property type="match status" value="1"/>
</dbReference>
<dbReference type="AlphaFoldDB" id="A0A8S3Q3L5"/>
<evidence type="ECO:0000256" key="1">
    <source>
        <dbReference type="ARBA" id="ARBA00006672"/>
    </source>
</evidence>
<dbReference type="SUPFAM" id="SSF57924">
    <property type="entry name" value="Inhibitor of apoptosis (IAP) repeat"/>
    <property type="match status" value="2"/>
</dbReference>
<dbReference type="SMART" id="SM00238">
    <property type="entry name" value="BIR"/>
    <property type="match status" value="2"/>
</dbReference>
<evidence type="ECO:0000256" key="2">
    <source>
        <dbReference type="ARBA" id="ARBA00022723"/>
    </source>
</evidence>
<comment type="caution">
    <text evidence="8">The sequence shown here is derived from an EMBL/GenBank/DDBJ whole genome shotgun (WGS) entry which is preliminary data.</text>
</comment>
<keyword evidence="3 5" id="KW-0863">Zinc-finger</keyword>
<dbReference type="GO" id="GO:0061630">
    <property type="term" value="F:ubiquitin protein ligase activity"/>
    <property type="evidence" value="ECO:0007669"/>
    <property type="project" value="TreeGrafter"/>
</dbReference>
<dbReference type="GO" id="GO:0005634">
    <property type="term" value="C:nucleus"/>
    <property type="evidence" value="ECO:0007669"/>
    <property type="project" value="TreeGrafter"/>
</dbReference>
<dbReference type="EMBL" id="CAJPWZ010000293">
    <property type="protein sequence ID" value="CAG2189419.1"/>
    <property type="molecule type" value="Genomic_DNA"/>
</dbReference>
<dbReference type="Gene3D" id="3.30.40.10">
    <property type="entry name" value="Zinc/RING finger domain, C3HC4 (zinc finger)"/>
    <property type="match status" value="1"/>
</dbReference>
<name>A0A8S3Q3L5_MYTED</name>
<feature type="region of interest" description="Disordered" evidence="6">
    <location>
        <begin position="72"/>
        <end position="91"/>
    </location>
</feature>
<sequence length="568" mass="64063">MNNELMRLSTLSNFPVHGISLIRLAENGFFSEGNGDELVCYSCGLRFKGWRADSNPGDIHQKYSPNCKHIQEKRSDPADFPGSRNSIATNDVSNGDITCEQILCTDARHEDSFNSLLISTSQNAARFTPNIEGSVSNNFAPTSPSQQSEIISPNRYQLSDSGYGRQHTLSCNPCSDSISSNLPRSSIGSTNGRIPIRTPFSERQLSIDGAPNFSNNFNNLSLMSDDQRQLSGDNGHYQDTELYLPSPPVLQRLPDTIEQNIPYTCSDEKLSTDSIAHRAARPSPLKYQIYESLQSRKDSYFDWPANRSSLHPYDLSECGLFFTRLRNWEEDDNPWVEHARWSRKCQYLIRRKGQEFIDSVVQLLGLETDEEFSQSSAPQLDREEFTTTTRNPLEHNAAIYVMSEGIFDNEELLLESMTLLLETNNWHSITTELLVTSILEKKNETTAYGISSGADIATDKVTNSRNNDIKNDENGLLDKPEITLPTKDFKPLDIDIERKSKADDDPGTLQKENEELEDLYTCKICLDEKVGVTFLPCGHLVTCKSCSPKLRKCPLCRKFIRSTITTKI</sequence>
<dbReference type="SMART" id="SM00184">
    <property type="entry name" value="RING"/>
    <property type="match status" value="1"/>
</dbReference>
<dbReference type="GO" id="GO:0005737">
    <property type="term" value="C:cytoplasm"/>
    <property type="evidence" value="ECO:0007669"/>
    <property type="project" value="TreeGrafter"/>
</dbReference>
<dbReference type="Pfam" id="PF13920">
    <property type="entry name" value="zf-C3HC4_3"/>
    <property type="match status" value="1"/>
</dbReference>
<dbReference type="GO" id="GO:0043066">
    <property type="term" value="P:negative regulation of apoptotic process"/>
    <property type="evidence" value="ECO:0007669"/>
    <property type="project" value="TreeGrafter"/>
</dbReference>
<evidence type="ECO:0000256" key="3">
    <source>
        <dbReference type="ARBA" id="ARBA00022771"/>
    </source>
</evidence>
<evidence type="ECO:0000313" key="9">
    <source>
        <dbReference type="Proteomes" id="UP000683360"/>
    </source>
</evidence>
<dbReference type="GO" id="GO:0043027">
    <property type="term" value="F:cysteine-type endopeptidase inhibitor activity involved in apoptotic process"/>
    <property type="evidence" value="ECO:0007669"/>
    <property type="project" value="TreeGrafter"/>
</dbReference>
<dbReference type="Pfam" id="PF00653">
    <property type="entry name" value="BIR"/>
    <property type="match status" value="2"/>
</dbReference>
<dbReference type="Gene3D" id="1.10.1170.10">
    <property type="entry name" value="Inhibitor Of Apoptosis Protein (2mihbC-IAP-1), Chain A"/>
    <property type="match status" value="2"/>
</dbReference>
<evidence type="ECO:0000256" key="6">
    <source>
        <dbReference type="SAM" id="MobiDB-lite"/>
    </source>
</evidence>
<gene>
    <name evidence="8" type="ORF">MEDL_4781</name>
</gene>
<comment type="similarity">
    <text evidence="1">Belongs to the IAP family.</text>
</comment>
<dbReference type="GO" id="GO:0051726">
    <property type="term" value="P:regulation of cell cycle"/>
    <property type="evidence" value="ECO:0007669"/>
    <property type="project" value="TreeGrafter"/>
</dbReference>
<evidence type="ECO:0000313" key="8">
    <source>
        <dbReference type="EMBL" id="CAG2189419.1"/>
    </source>
</evidence>
<dbReference type="GO" id="GO:0008270">
    <property type="term" value="F:zinc ion binding"/>
    <property type="evidence" value="ECO:0007669"/>
    <property type="project" value="UniProtKB-KW"/>
</dbReference>
<reference evidence="8" key="1">
    <citation type="submission" date="2021-03" db="EMBL/GenBank/DDBJ databases">
        <authorList>
            <person name="Bekaert M."/>
        </authorList>
    </citation>
    <scope>NUCLEOTIDE SEQUENCE</scope>
</reference>
<feature type="domain" description="RING-type" evidence="7">
    <location>
        <begin position="522"/>
        <end position="557"/>
    </location>
</feature>
<dbReference type="PROSITE" id="PS50143">
    <property type="entry name" value="BIR_REPEAT_2"/>
    <property type="match status" value="2"/>
</dbReference>
<dbReference type="GO" id="GO:0031398">
    <property type="term" value="P:positive regulation of protein ubiquitination"/>
    <property type="evidence" value="ECO:0007669"/>
    <property type="project" value="TreeGrafter"/>
</dbReference>
<dbReference type="OrthoDB" id="6116788at2759"/>
<accession>A0A8S3Q3L5</accession>
<dbReference type="PROSITE" id="PS50089">
    <property type="entry name" value="ZF_RING_2"/>
    <property type="match status" value="1"/>
</dbReference>
<evidence type="ECO:0000256" key="4">
    <source>
        <dbReference type="ARBA" id="ARBA00022833"/>
    </source>
</evidence>
<keyword evidence="4" id="KW-0862">Zinc</keyword>
<dbReference type="Proteomes" id="UP000683360">
    <property type="component" value="Unassembled WGS sequence"/>
</dbReference>
<dbReference type="PANTHER" id="PTHR10044:SF139">
    <property type="entry name" value="DEATH-ASSOCIATED INHIBITOR OF APOPTOSIS 2"/>
    <property type="match status" value="1"/>
</dbReference>
<keyword evidence="2" id="KW-0479">Metal-binding</keyword>
<dbReference type="InterPro" id="IPR013083">
    <property type="entry name" value="Znf_RING/FYVE/PHD"/>
</dbReference>
<organism evidence="8 9">
    <name type="scientific">Mytilus edulis</name>
    <name type="common">Blue mussel</name>
    <dbReference type="NCBI Taxonomy" id="6550"/>
    <lineage>
        <taxon>Eukaryota</taxon>
        <taxon>Metazoa</taxon>
        <taxon>Spiralia</taxon>
        <taxon>Lophotrochozoa</taxon>
        <taxon>Mollusca</taxon>
        <taxon>Bivalvia</taxon>
        <taxon>Autobranchia</taxon>
        <taxon>Pteriomorphia</taxon>
        <taxon>Mytilida</taxon>
        <taxon>Mytiloidea</taxon>
        <taxon>Mytilidae</taxon>
        <taxon>Mytilinae</taxon>
        <taxon>Mytilus</taxon>
    </lineage>
</organism>
<proteinExistence type="inferred from homology"/>
<evidence type="ECO:0000259" key="7">
    <source>
        <dbReference type="PROSITE" id="PS50089"/>
    </source>
</evidence>
<dbReference type="CDD" id="cd00022">
    <property type="entry name" value="BIR"/>
    <property type="match status" value="1"/>
</dbReference>
<dbReference type="InterPro" id="IPR001841">
    <property type="entry name" value="Znf_RING"/>
</dbReference>
<keyword evidence="9" id="KW-1185">Reference proteome</keyword>
<dbReference type="FunFam" id="1.10.1170.10:FF:000002">
    <property type="entry name" value="Baculoviral IAP repeat containing 7"/>
    <property type="match status" value="1"/>
</dbReference>
<protein>
    <submittedName>
        <fullName evidence="8">BIRC2_3</fullName>
    </submittedName>
</protein>
<dbReference type="InterPro" id="IPR001370">
    <property type="entry name" value="BIR_rpt"/>
</dbReference>